<evidence type="ECO:0000259" key="1">
    <source>
        <dbReference type="Pfam" id="PF09509"/>
    </source>
</evidence>
<accession>X1IYZ5</accession>
<protein>
    <recommendedName>
        <fullName evidence="1">Conserved hypothetical protein CHP02391 domain-containing protein</fullName>
    </recommendedName>
</protein>
<dbReference type="Pfam" id="PF09509">
    <property type="entry name" value="Hypoth_Ymh"/>
    <property type="match status" value="1"/>
</dbReference>
<feature type="non-terminal residue" evidence="2">
    <location>
        <position position="237"/>
    </location>
</feature>
<dbReference type="AlphaFoldDB" id="X1IYZ5"/>
<dbReference type="InterPro" id="IPR012654">
    <property type="entry name" value="CHP02391"/>
</dbReference>
<organism evidence="2">
    <name type="scientific">marine sediment metagenome</name>
    <dbReference type="NCBI Taxonomy" id="412755"/>
    <lineage>
        <taxon>unclassified sequences</taxon>
        <taxon>metagenomes</taxon>
        <taxon>ecological metagenomes</taxon>
    </lineage>
</organism>
<feature type="domain" description="Conserved hypothetical protein CHP02391" evidence="1">
    <location>
        <begin position="143"/>
        <end position="237"/>
    </location>
</feature>
<dbReference type="NCBIfam" id="TIGR02391">
    <property type="entry name" value="hypoth_ymh"/>
    <property type="match status" value="1"/>
</dbReference>
<gene>
    <name evidence="2" type="ORF">S03H2_56312</name>
</gene>
<comment type="caution">
    <text evidence="2">The sequence shown here is derived from an EMBL/GenBank/DDBJ whole genome shotgun (WGS) entry which is preliminary data.</text>
</comment>
<reference evidence="2" key="1">
    <citation type="journal article" date="2014" name="Front. Microbiol.">
        <title>High frequency of phylogenetically diverse reductive dehalogenase-homologous genes in deep subseafloor sedimentary metagenomes.</title>
        <authorList>
            <person name="Kawai M."/>
            <person name="Futagami T."/>
            <person name="Toyoda A."/>
            <person name="Takaki Y."/>
            <person name="Nishi S."/>
            <person name="Hori S."/>
            <person name="Arai W."/>
            <person name="Tsubouchi T."/>
            <person name="Morono Y."/>
            <person name="Uchiyama I."/>
            <person name="Ito T."/>
            <person name="Fujiyama A."/>
            <person name="Inagaki F."/>
            <person name="Takami H."/>
        </authorList>
    </citation>
    <scope>NUCLEOTIDE SEQUENCE</scope>
    <source>
        <strain evidence="2">Expedition CK06-06</strain>
    </source>
</reference>
<sequence>MARKQKKEQPKPAELTLDKIKKGIIKLKRRIKELGEFDIETIQERWDPKTQALTAKINDTISEIFGYGTIEYGKYYISTLDTLPLIMGGGKDPIYKVREGYKKGIESAIVKLSSFKEILEEKIEDISQPADDTAKAYDFWMDIHPKIIAISKSRFETEHYADAVESAFKEINSCVKDIVRRKTGKELNGASLMKTAFSPNNPIIVFDDLSTETGKNIQQGYMEIFAGSMTGIRNPKA</sequence>
<evidence type="ECO:0000313" key="2">
    <source>
        <dbReference type="EMBL" id="GAH86942.1"/>
    </source>
</evidence>
<name>X1IYZ5_9ZZZZ</name>
<dbReference type="EMBL" id="BARU01036011">
    <property type="protein sequence ID" value="GAH86942.1"/>
    <property type="molecule type" value="Genomic_DNA"/>
</dbReference>
<proteinExistence type="predicted"/>